<keyword evidence="6" id="KW-1185">Reference proteome</keyword>
<dbReference type="GO" id="GO:0005615">
    <property type="term" value="C:extracellular space"/>
    <property type="evidence" value="ECO:0007669"/>
    <property type="project" value="TreeGrafter"/>
</dbReference>
<reference evidence="5 6" key="1">
    <citation type="submission" date="2016-07" db="EMBL/GenBank/DDBJ databases">
        <title>Draft Genome Sequence of Oceanisphaera psychrotolerans, isolated from coastal sediment samples.</title>
        <authorList>
            <person name="Zhuo S."/>
            <person name="Ruan Z."/>
        </authorList>
    </citation>
    <scope>NUCLEOTIDE SEQUENCE [LARGE SCALE GENOMIC DNA]</scope>
    <source>
        <strain evidence="5 6">LAM-WHM-ZC</strain>
    </source>
</reference>
<evidence type="ECO:0000256" key="3">
    <source>
        <dbReference type="ARBA" id="ARBA00022729"/>
    </source>
</evidence>
<organism evidence="5 6">
    <name type="scientific">Oceanisphaera psychrotolerans</name>
    <dbReference type="NCBI Taxonomy" id="1414654"/>
    <lineage>
        <taxon>Bacteria</taxon>
        <taxon>Pseudomonadati</taxon>
        <taxon>Pseudomonadota</taxon>
        <taxon>Gammaproteobacteria</taxon>
        <taxon>Aeromonadales</taxon>
        <taxon>Aeromonadaceae</taxon>
        <taxon>Oceanisphaera</taxon>
    </lineage>
</organism>
<dbReference type="STRING" id="1414654.BFR47_05205"/>
<name>A0A1J4QA69_9GAMM</name>
<dbReference type="GO" id="GO:0005125">
    <property type="term" value="F:cytokine activity"/>
    <property type="evidence" value="ECO:0007669"/>
    <property type="project" value="TreeGrafter"/>
</dbReference>
<accession>A0A1J4QA69</accession>
<feature type="domain" description="Carbohydrate-binding module family 96" evidence="4">
    <location>
        <begin position="498"/>
        <end position="660"/>
    </location>
</feature>
<dbReference type="Pfam" id="PF24517">
    <property type="entry name" value="CBM96"/>
    <property type="match status" value="2"/>
</dbReference>
<comment type="caution">
    <text evidence="5">The sequence shown here is derived from an EMBL/GenBank/DDBJ whole genome shotgun (WGS) entry which is preliminary data.</text>
</comment>
<gene>
    <name evidence="5" type="ORF">BFR47_05205</name>
</gene>
<evidence type="ECO:0000256" key="1">
    <source>
        <dbReference type="ARBA" id="ARBA00004613"/>
    </source>
</evidence>
<evidence type="ECO:0000313" key="6">
    <source>
        <dbReference type="Proteomes" id="UP000243073"/>
    </source>
</evidence>
<dbReference type="InterPro" id="IPR015615">
    <property type="entry name" value="TGF-beta-rel"/>
</dbReference>
<comment type="subcellular location">
    <subcellularLocation>
        <location evidence="1">Secreted</location>
    </subcellularLocation>
</comment>
<keyword evidence="2" id="KW-0964">Secreted</keyword>
<dbReference type="NCBIfam" id="NF033679">
    <property type="entry name" value="DNRLRE_dom"/>
    <property type="match status" value="2"/>
</dbReference>
<dbReference type="Proteomes" id="UP000243073">
    <property type="component" value="Unassembled WGS sequence"/>
</dbReference>
<evidence type="ECO:0000313" key="5">
    <source>
        <dbReference type="EMBL" id="OIN05586.1"/>
    </source>
</evidence>
<dbReference type="PANTHER" id="PTHR11848:SF119">
    <property type="entry name" value="TGF-BETA FAMILY PROFILE DOMAIN-CONTAINING PROTEIN"/>
    <property type="match status" value="1"/>
</dbReference>
<dbReference type="PANTHER" id="PTHR11848">
    <property type="entry name" value="TGF-BETA FAMILY"/>
    <property type="match status" value="1"/>
</dbReference>
<evidence type="ECO:0000259" key="4">
    <source>
        <dbReference type="Pfam" id="PF24517"/>
    </source>
</evidence>
<proteinExistence type="predicted"/>
<dbReference type="EMBL" id="MDKE01000055">
    <property type="protein sequence ID" value="OIN05586.1"/>
    <property type="molecule type" value="Genomic_DNA"/>
</dbReference>
<sequence>MKTGLTSAPRFASKEHSDASLRPRLVLTYACPCDAGAAGISLVLQPDAAGSDTYLDDGNPGTNWGAATDMRISNKSNSQKRGLLKFDLSGIPAAALVTSATLELNLEGIGSGDTASIALHRVTRDWHPAQTNWNVALNTSNWTSPGGDIDPTAITSAVIDPLTPGATQWDITALVGDWVAGNQNNYGLMLKGSPGVNHADFSTSNHATAALRPKLTIRYHCPCGAQCTVPETPSCSALFIPDSVAGEFSTAGKSYRYNTGITPVPEGMPFNGKTVPSGGGWIAVGGSGRLVLLSRSGQMLDDTFTTGLSGLEGVAYVPSGELAGKLVVVKGSQIYLIDPTILPPGSSYKHMSVDFASDLRGASYIDGGHFDGHIALVDKAAHRLFIIAQNFTLVQSRDLSVMPGAPASYSGGVEGIAHLPDTDLFLLTDVTLGYAHLYSAQGFWQRGYEVINKFGISKPTSAAIDPQTCAHVLGSHPDDRYKLLTSTNADDGTRQSILAPAGDTFILSVNQTHNMGSDTGLQVEVENKGHRRAALLRFDLGTLPADAKVHSAKLRLHAHNRVGNQNWNLQVHRIKESWTENGATWLSRDGSQNWSGGPGGSYAPTVVASLPVAGTGWYEFDVTALVQEWLDGVSPNNGVQIIADAPQKNGLEFSSREAPMHHSWLLSMASDTLLWRPSGACPGPCPASPAAAGVVPLLREEV</sequence>
<dbReference type="Gene3D" id="2.60.120.970">
    <property type="match status" value="1"/>
</dbReference>
<dbReference type="InterPro" id="IPR055372">
    <property type="entry name" value="CBM96"/>
</dbReference>
<keyword evidence="3" id="KW-0732">Signal</keyword>
<dbReference type="OrthoDB" id="9804511at2"/>
<protein>
    <recommendedName>
        <fullName evidence="4">Carbohydrate-binding module family 96 domain-containing protein</fullName>
    </recommendedName>
</protein>
<feature type="domain" description="Carbohydrate-binding module family 96" evidence="4">
    <location>
        <begin position="49"/>
        <end position="218"/>
    </location>
</feature>
<dbReference type="SUPFAM" id="SSF63829">
    <property type="entry name" value="Calcium-dependent phosphotriesterase"/>
    <property type="match status" value="1"/>
</dbReference>
<dbReference type="AlphaFoldDB" id="A0A1J4QA69"/>
<evidence type="ECO:0000256" key="2">
    <source>
        <dbReference type="ARBA" id="ARBA00022525"/>
    </source>
</evidence>